<evidence type="ECO:0000259" key="5">
    <source>
        <dbReference type="SMART" id="SM00418"/>
    </source>
</evidence>
<dbReference type="PANTHER" id="PTHR33154:SF15">
    <property type="entry name" value="REGULATORY PROTEIN ARSR"/>
    <property type="match status" value="1"/>
</dbReference>
<dbReference type="Proteomes" id="UP000195787">
    <property type="component" value="Unassembled WGS sequence"/>
</dbReference>
<dbReference type="RefSeq" id="WP_159456956.1">
    <property type="nucleotide sequence ID" value="NZ_FUHU01000041.1"/>
</dbReference>
<dbReference type="SMART" id="SM00418">
    <property type="entry name" value="HTH_ARSR"/>
    <property type="match status" value="1"/>
</dbReference>
<dbReference type="GO" id="GO:0003677">
    <property type="term" value="F:DNA binding"/>
    <property type="evidence" value="ECO:0007669"/>
    <property type="project" value="UniProtKB-KW"/>
</dbReference>
<keyword evidence="3" id="KW-0804">Transcription</keyword>
<feature type="region of interest" description="Disordered" evidence="4">
    <location>
        <begin position="170"/>
        <end position="213"/>
    </location>
</feature>
<keyword evidence="2 6" id="KW-0238">DNA-binding</keyword>
<dbReference type="GO" id="GO:0003700">
    <property type="term" value="F:DNA-binding transcription factor activity"/>
    <property type="evidence" value="ECO:0007669"/>
    <property type="project" value="InterPro"/>
</dbReference>
<evidence type="ECO:0000313" key="6">
    <source>
        <dbReference type="EMBL" id="SJM64421.1"/>
    </source>
</evidence>
<organism evidence="6 7">
    <name type="scientific">Agrococcus casei LMG 22410</name>
    <dbReference type="NCBI Taxonomy" id="1255656"/>
    <lineage>
        <taxon>Bacteria</taxon>
        <taxon>Bacillati</taxon>
        <taxon>Actinomycetota</taxon>
        <taxon>Actinomycetes</taxon>
        <taxon>Micrococcales</taxon>
        <taxon>Microbacteriaceae</taxon>
        <taxon>Agrococcus</taxon>
    </lineage>
</organism>
<dbReference type="EMBL" id="FUHU01000041">
    <property type="protein sequence ID" value="SJM64421.1"/>
    <property type="molecule type" value="Genomic_DNA"/>
</dbReference>
<gene>
    <name evidence="6" type="ORF">CZ674_09795</name>
</gene>
<feature type="region of interest" description="Disordered" evidence="4">
    <location>
        <begin position="73"/>
        <end position="98"/>
    </location>
</feature>
<dbReference type="Pfam" id="PF12840">
    <property type="entry name" value="HTH_20"/>
    <property type="match status" value="1"/>
</dbReference>
<dbReference type="InterPro" id="IPR036388">
    <property type="entry name" value="WH-like_DNA-bd_sf"/>
</dbReference>
<evidence type="ECO:0000256" key="2">
    <source>
        <dbReference type="ARBA" id="ARBA00023125"/>
    </source>
</evidence>
<dbReference type="SUPFAM" id="SSF46785">
    <property type="entry name" value="Winged helix' DNA-binding domain"/>
    <property type="match status" value="1"/>
</dbReference>
<accession>A0A1R4G8A0</accession>
<sequence>MAEPSERRELRTGDPETLKALAHPVRVDILSLLDKHGEKTASQLAEQLDQTVANCSFHLRTLEKYGYVERAEQRGREKPWRAAHESRNLSPDPSDPQSIVASSRVAVLYVQNEMQRLMQDLQRGALDPNQPEWVSATTVNNSDFWATAEEMTDLVERVIALVEPFRGRGADPTLRPAGARRGRLFAAVNPDPDSEPHDPDAVTDAHPTEEDAS</sequence>
<dbReference type="GeneID" id="303173501"/>
<feature type="domain" description="HTH arsR-type" evidence="5">
    <location>
        <begin position="16"/>
        <end position="123"/>
    </location>
</feature>
<evidence type="ECO:0000256" key="1">
    <source>
        <dbReference type="ARBA" id="ARBA00023015"/>
    </source>
</evidence>
<evidence type="ECO:0000256" key="4">
    <source>
        <dbReference type="SAM" id="MobiDB-lite"/>
    </source>
</evidence>
<dbReference type="InterPro" id="IPR011991">
    <property type="entry name" value="ArsR-like_HTH"/>
</dbReference>
<keyword evidence="7" id="KW-1185">Reference proteome</keyword>
<proteinExistence type="predicted"/>
<dbReference type="InterPro" id="IPR036390">
    <property type="entry name" value="WH_DNA-bd_sf"/>
</dbReference>
<dbReference type="Gene3D" id="1.10.10.10">
    <property type="entry name" value="Winged helix-like DNA-binding domain superfamily/Winged helix DNA-binding domain"/>
    <property type="match status" value="1"/>
</dbReference>
<dbReference type="PANTHER" id="PTHR33154">
    <property type="entry name" value="TRANSCRIPTIONAL REGULATOR, ARSR FAMILY"/>
    <property type="match status" value="1"/>
</dbReference>
<reference evidence="6 7" key="1">
    <citation type="submission" date="2017-02" db="EMBL/GenBank/DDBJ databases">
        <authorList>
            <person name="Peterson S.W."/>
        </authorList>
    </citation>
    <scope>NUCLEOTIDE SEQUENCE [LARGE SCALE GENOMIC DNA]</scope>
    <source>
        <strain evidence="6 7">LMG 22410</strain>
    </source>
</reference>
<name>A0A1R4G8A0_9MICO</name>
<protein>
    <submittedName>
        <fullName evidence="6">Putative DNA-binding protein</fullName>
    </submittedName>
</protein>
<keyword evidence="1" id="KW-0805">Transcription regulation</keyword>
<feature type="compositionally biased region" description="Basic and acidic residues" evidence="4">
    <location>
        <begin position="73"/>
        <end position="87"/>
    </location>
</feature>
<dbReference type="CDD" id="cd00090">
    <property type="entry name" value="HTH_ARSR"/>
    <property type="match status" value="1"/>
</dbReference>
<dbReference type="InterPro" id="IPR051081">
    <property type="entry name" value="HTH_MetalResp_TranReg"/>
</dbReference>
<feature type="compositionally biased region" description="Polar residues" evidence="4">
    <location>
        <begin position="88"/>
        <end position="98"/>
    </location>
</feature>
<dbReference type="InterPro" id="IPR001845">
    <property type="entry name" value="HTH_ArsR_DNA-bd_dom"/>
</dbReference>
<dbReference type="OrthoDB" id="7945987at2"/>
<dbReference type="AlphaFoldDB" id="A0A1R4G8A0"/>
<evidence type="ECO:0000256" key="3">
    <source>
        <dbReference type="ARBA" id="ARBA00023163"/>
    </source>
</evidence>
<evidence type="ECO:0000313" key="7">
    <source>
        <dbReference type="Proteomes" id="UP000195787"/>
    </source>
</evidence>